<evidence type="ECO:0000256" key="3">
    <source>
        <dbReference type="ARBA" id="ARBA00022927"/>
    </source>
</evidence>
<evidence type="ECO:0000256" key="7">
    <source>
        <dbReference type="ARBA" id="ARBA00029502"/>
    </source>
</evidence>
<keyword evidence="14" id="KW-1185">Reference proteome</keyword>
<dbReference type="EMBL" id="KN769528">
    <property type="protein sequence ID" value="KIH46341.1"/>
    <property type="molecule type" value="Genomic_DNA"/>
</dbReference>
<dbReference type="PANTHER" id="PTHR23058">
    <property type="entry name" value="PEROXISOMAL MEMBRANE PROTEIN PEX14"/>
    <property type="match status" value="1"/>
</dbReference>
<organism evidence="13 14">
    <name type="scientific">Ancylostoma duodenale</name>
    <dbReference type="NCBI Taxonomy" id="51022"/>
    <lineage>
        <taxon>Eukaryota</taxon>
        <taxon>Metazoa</taxon>
        <taxon>Ecdysozoa</taxon>
        <taxon>Nematoda</taxon>
        <taxon>Chromadorea</taxon>
        <taxon>Rhabditida</taxon>
        <taxon>Rhabditina</taxon>
        <taxon>Rhabditomorpha</taxon>
        <taxon>Strongyloidea</taxon>
        <taxon>Ancylostomatidae</taxon>
        <taxon>Ancylostomatinae</taxon>
        <taxon>Ancylostoma</taxon>
    </lineage>
</organism>
<comment type="function">
    <text evidence="10">Component of the PEX13-PEX14 docking complex, a translocon channel that specifically mediates the import of peroxisomal cargo proteins bound to PEX5 receptor. The PEX13-PEX14 docking complex forms a large import pore which can be opened to a diameter of about 9 nm. Mechanistically, PEX5 receptor along with cargo proteins associates with the PEX14 subunit of the PEX13-PEX14 docking complex in the cytosol, leading to the insertion of the receptor into the organelle membrane with the concomitant translocation of the cargo into the peroxisome matrix.</text>
</comment>
<dbReference type="Proteomes" id="UP000054047">
    <property type="component" value="Unassembled WGS sequence"/>
</dbReference>
<dbReference type="GO" id="GO:0005102">
    <property type="term" value="F:signaling receptor binding"/>
    <property type="evidence" value="ECO:0007669"/>
    <property type="project" value="TreeGrafter"/>
</dbReference>
<evidence type="ECO:0000259" key="12">
    <source>
        <dbReference type="Pfam" id="PF04695"/>
    </source>
</evidence>
<dbReference type="AlphaFoldDB" id="A0A0C2FND7"/>
<evidence type="ECO:0000256" key="4">
    <source>
        <dbReference type="ARBA" id="ARBA00023010"/>
    </source>
</evidence>
<proteinExistence type="inferred from homology"/>
<evidence type="ECO:0000256" key="9">
    <source>
        <dbReference type="ARBA" id="ARBA00046271"/>
    </source>
</evidence>
<evidence type="ECO:0000256" key="6">
    <source>
        <dbReference type="ARBA" id="ARBA00023140"/>
    </source>
</evidence>
<evidence type="ECO:0000256" key="8">
    <source>
        <dbReference type="ARBA" id="ARBA00029691"/>
    </source>
</evidence>
<evidence type="ECO:0000256" key="10">
    <source>
        <dbReference type="RuleBase" id="RU367032"/>
    </source>
</evidence>
<dbReference type="InterPro" id="IPR036388">
    <property type="entry name" value="WH-like_DNA-bd_sf"/>
</dbReference>
<accession>A0A0C2FND7</accession>
<dbReference type="Gene3D" id="1.10.10.10">
    <property type="entry name" value="Winged helix-like DNA-binding domain superfamily/Winged helix DNA-binding domain"/>
    <property type="match status" value="1"/>
</dbReference>
<dbReference type="GO" id="GO:0005778">
    <property type="term" value="C:peroxisomal membrane"/>
    <property type="evidence" value="ECO:0007669"/>
    <property type="project" value="UniProtKB-SubCell"/>
</dbReference>
<dbReference type="OrthoDB" id="441517at2759"/>
<dbReference type="GO" id="GO:0016560">
    <property type="term" value="P:protein import into peroxisome matrix, docking"/>
    <property type="evidence" value="ECO:0007669"/>
    <property type="project" value="UniProtKB-UniRule"/>
</dbReference>
<sequence>MGEQTNIRPDMVEAARKFMLTPKVRDTPFEEQRQFLLGKGVTEAEIAEARASIPQDIAARSANTVRNEDYSRQPQQSRLVSFAQSAAVIGCVSYAGYRFLRSYILPRFFDIPDPATEEVRQLQVQVNELHNSIKFVLDSISQTTSMLGTQQQEINRALLSVSQRDTDISRVEAGISTIKSLLLSHNNFAPILAPTATAAKLPSWQQPESSPTATANSGYSTPPANYKETSEEAESDEVPANGQA</sequence>
<dbReference type="InterPro" id="IPR025655">
    <property type="entry name" value="PEX14"/>
</dbReference>
<dbReference type="GO" id="GO:1990429">
    <property type="term" value="C:peroxisomal importomer complex"/>
    <property type="evidence" value="ECO:0007669"/>
    <property type="project" value="TreeGrafter"/>
</dbReference>
<feature type="domain" description="Peroxisome membrane anchor protein Pex14p N-terminal" evidence="12">
    <location>
        <begin position="8"/>
        <end position="49"/>
    </location>
</feature>
<keyword evidence="5 10" id="KW-0472">Membrane</keyword>
<dbReference type="Pfam" id="PF04695">
    <property type="entry name" value="Pex14_N"/>
    <property type="match status" value="1"/>
</dbReference>
<evidence type="ECO:0000256" key="2">
    <source>
        <dbReference type="ARBA" id="ARBA00022448"/>
    </source>
</evidence>
<evidence type="ECO:0000256" key="5">
    <source>
        <dbReference type="ARBA" id="ARBA00023136"/>
    </source>
</evidence>
<comment type="subcellular location">
    <subcellularLocation>
        <location evidence="9 10">Peroxisome membrane</location>
    </subcellularLocation>
</comment>
<dbReference type="InterPro" id="IPR006785">
    <property type="entry name" value="Pex14_N"/>
</dbReference>
<comment type="similarity">
    <text evidence="1 10">Belongs to the peroxin-14 family.</text>
</comment>
<feature type="region of interest" description="Disordered" evidence="11">
    <location>
        <begin position="201"/>
        <end position="244"/>
    </location>
</feature>
<protein>
    <recommendedName>
        <fullName evidence="7 10">Peroxisomal membrane protein PEX14</fullName>
    </recommendedName>
    <alternativeName>
        <fullName evidence="8 10">Peroxin-14</fullName>
    </alternativeName>
</protein>
<dbReference type="PANTHER" id="PTHR23058:SF0">
    <property type="entry name" value="PEROXISOMAL MEMBRANE PROTEIN PEX14"/>
    <property type="match status" value="1"/>
</dbReference>
<name>A0A0C2FND7_9BILA</name>
<reference evidence="13 14" key="1">
    <citation type="submission" date="2013-12" db="EMBL/GenBank/DDBJ databases">
        <title>Draft genome of the parsitic nematode Ancylostoma duodenale.</title>
        <authorList>
            <person name="Mitreva M."/>
        </authorList>
    </citation>
    <scope>NUCLEOTIDE SEQUENCE [LARGE SCALE GENOMIC DNA]</scope>
    <source>
        <strain evidence="13 14">Zhejiang</strain>
    </source>
</reference>
<feature type="compositionally biased region" description="Polar residues" evidence="11">
    <location>
        <begin position="203"/>
        <end position="223"/>
    </location>
</feature>
<keyword evidence="4" id="KW-0811">Translocation</keyword>
<keyword evidence="3 10" id="KW-0653">Protein transport</keyword>
<evidence type="ECO:0000256" key="11">
    <source>
        <dbReference type="SAM" id="MobiDB-lite"/>
    </source>
</evidence>
<evidence type="ECO:0000313" key="13">
    <source>
        <dbReference type="EMBL" id="KIH46341.1"/>
    </source>
</evidence>
<gene>
    <name evidence="13" type="ORF">ANCDUO_23609</name>
</gene>
<keyword evidence="6 10" id="KW-0576">Peroxisome</keyword>
<keyword evidence="2 10" id="KW-0813">Transport</keyword>
<evidence type="ECO:0000256" key="1">
    <source>
        <dbReference type="ARBA" id="ARBA00005443"/>
    </source>
</evidence>
<evidence type="ECO:0000313" key="14">
    <source>
        <dbReference type="Proteomes" id="UP000054047"/>
    </source>
</evidence>